<comment type="caution">
    <text evidence="3">The sequence shown here is derived from an EMBL/GenBank/DDBJ whole genome shotgun (WGS) entry which is preliminary data.</text>
</comment>
<protein>
    <recommendedName>
        <fullName evidence="2">Phosphatidic acid phosphatase type 2/haloperoxidase domain-containing protein</fullName>
    </recommendedName>
</protein>
<feature type="transmembrane region" description="Helical" evidence="1">
    <location>
        <begin position="189"/>
        <end position="207"/>
    </location>
</feature>
<keyword evidence="1" id="KW-0812">Transmembrane</keyword>
<evidence type="ECO:0000313" key="4">
    <source>
        <dbReference type="Proteomes" id="UP000216913"/>
    </source>
</evidence>
<dbReference type="Pfam" id="PF01569">
    <property type="entry name" value="PAP2"/>
    <property type="match status" value="1"/>
</dbReference>
<evidence type="ECO:0000256" key="1">
    <source>
        <dbReference type="SAM" id="Phobius"/>
    </source>
</evidence>
<accession>A0A261TLN9</accession>
<dbReference type="EMBL" id="NEVP01000007">
    <property type="protein sequence ID" value="OZI50157.1"/>
    <property type="molecule type" value="Genomic_DNA"/>
</dbReference>
<keyword evidence="1" id="KW-0472">Membrane</keyword>
<sequence length="245" mass="26216">MSVTPLPVSVPVRRSWITSYRRGHVVLVPLLLALLACWVQQSGLDAYVAHRLYDADQARFALQQAPVLDAIGHQALRAIPALLAAAALFLLAAGFVRPALKRWRGLALALLAAMALSPLCVAMLKQLTALPRPYALSEFGGTLAWPAQFWAGAGQPAGHALPSHHAASGFAVGLLYFFGWAAGKPRLRWGGLIAGVLLGSLFAALRIGQGAHFLSQTCWSAVVVWTVGALCFWPLLRRDGRTTNA</sequence>
<keyword evidence="1" id="KW-1133">Transmembrane helix</keyword>
<proteinExistence type="predicted"/>
<organism evidence="3 4">
    <name type="scientific">Bordetella genomosp. 5</name>
    <dbReference type="NCBI Taxonomy" id="1395608"/>
    <lineage>
        <taxon>Bacteria</taxon>
        <taxon>Pseudomonadati</taxon>
        <taxon>Pseudomonadota</taxon>
        <taxon>Betaproteobacteria</taxon>
        <taxon>Burkholderiales</taxon>
        <taxon>Alcaligenaceae</taxon>
        <taxon>Bordetella</taxon>
    </lineage>
</organism>
<feature type="transmembrane region" description="Helical" evidence="1">
    <location>
        <begin position="213"/>
        <end position="236"/>
    </location>
</feature>
<dbReference type="RefSeq" id="WP_094800399.1">
    <property type="nucleotide sequence ID" value="NZ_NEVP01000007.1"/>
</dbReference>
<evidence type="ECO:0000313" key="3">
    <source>
        <dbReference type="EMBL" id="OZI50157.1"/>
    </source>
</evidence>
<dbReference type="Proteomes" id="UP000216913">
    <property type="component" value="Unassembled WGS sequence"/>
</dbReference>
<evidence type="ECO:0000259" key="2">
    <source>
        <dbReference type="Pfam" id="PF01569"/>
    </source>
</evidence>
<dbReference type="OrthoDB" id="7348799at2"/>
<feature type="domain" description="Phosphatidic acid phosphatase type 2/haloperoxidase" evidence="2">
    <location>
        <begin position="107"/>
        <end position="233"/>
    </location>
</feature>
<feature type="transmembrane region" description="Helical" evidence="1">
    <location>
        <begin position="78"/>
        <end position="96"/>
    </location>
</feature>
<feature type="transmembrane region" description="Helical" evidence="1">
    <location>
        <begin position="165"/>
        <end position="182"/>
    </location>
</feature>
<reference evidence="3 4" key="1">
    <citation type="submission" date="2017-05" db="EMBL/GenBank/DDBJ databases">
        <title>Complete and WGS of Bordetella genogroups.</title>
        <authorList>
            <person name="Spilker T."/>
            <person name="LiPuma J."/>
        </authorList>
    </citation>
    <scope>NUCLEOTIDE SEQUENCE [LARGE SCALE GENOMIC DNA]</scope>
    <source>
        <strain evidence="3 4">AU10456</strain>
    </source>
</reference>
<gene>
    <name evidence="3" type="ORF">CAL25_12555</name>
</gene>
<keyword evidence="4" id="KW-1185">Reference proteome</keyword>
<feature type="transmembrane region" description="Helical" evidence="1">
    <location>
        <begin position="103"/>
        <end position="124"/>
    </location>
</feature>
<dbReference type="InterPro" id="IPR000326">
    <property type="entry name" value="PAP2/HPO"/>
</dbReference>
<dbReference type="Gene3D" id="1.20.144.10">
    <property type="entry name" value="Phosphatidic acid phosphatase type 2/haloperoxidase"/>
    <property type="match status" value="1"/>
</dbReference>
<dbReference type="AlphaFoldDB" id="A0A261TLN9"/>
<dbReference type="InterPro" id="IPR036938">
    <property type="entry name" value="PAP2/HPO_sf"/>
</dbReference>
<feature type="transmembrane region" description="Helical" evidence="1">
    <location>
        <begin position="23"/>
        <end position="41"/>
    </location>
</feature>
<name>A0A261TLN9_9BORD</name>
<dbReference type="SUPFAM" id="SSF48317">
    <property type="entry name" value="Acid phosphatase/Vanadium-dependent haloperoxidase"/>
    <property type="match status" value="1"/>
</dbReference>